<evidence type="ECO:0000256" key="3">
    <source>
        <dbReference type="ARBA" id="ARBA00022475"/>
    </source>
</evidence>
<feature type="transmembrane region" description="Helical" evidence="7">
    <location>
        <begin position="279"/>
        <end position="302"/>
    </location>
</feature>
<comment type="similarity">
    <text evidence="7">Belongs to the binding-protein-dependent transport system permease family.</text>
</comment>
<feature type="transmembrane region" description="Helical" evidence="7">
    <location>
        <begin position="100"/>
        <end position="120"/>
    </location>
</feature>
<feature type="transmembrane region" description="Helical" evidence="7">
    <location>
        <begin position="12"/>
        <end position="29"/>
    </location>
</feature>
<evidence type="ECO:0000256" key="7">
    <source>
        <dbReference type="RuleBase" id="RU363032"/>
    </source>
</evidence>
<name>A0A1H4J8E9_RHOJO</name>
<dbReference type="Pfam" id="PF00528">
    <property type="entry name" value="BPD_transp_1"/>
    <property type="match status" value="1"/>
</dbReference>
<gene>
    <name evidence="9" type="ORF">SAMN04490220_0709</name>
</gene>
<dbReference type="Pfam" id="PF19300">
    <property type="entry name" value="BPD_transp_1_N"/>
    <property type="match status" value="1"/>
</dbReference>
<feature type="domain" description="ABC transmembrane type-1" evidence="8">
    <location>
        <begin position="96"/>
        <end position="298"/>
    </location>
</feature>
<keyword evidence="5 7" id="KW-1133">Transmembrane helix</keyword>
<dbReference type="PANTHER" id="PTHR43163">
    <property type="entry name" value="DIPEPTIDE TRANSPORT SYSTEM PERMEASE PROTEIN DPPB-RELATED"/>
    <property type="match status" value="1"/>
</dbReference>
<comment type="subcellular location">
    <subcellularLocation>
        <location evidence="1 7">Cell membrane</location>
        <topology evidence="1 7">Multi-pass membrane protein</topology>
    </subcellularLocation>
</comment>
<dbReference type="PROSITE" id="PS50928">
    <property type="entry name" value="ABC_TM1"/>
    <property type="match status" value="1"/>
</dbReference>
<keyword evidence="2 7" id="KW-0813">Transport</keyword>
<dbReference type="GO" id="GO:0055085">
    <property type="term" value="P:transmembrane transport"/>
    <property type="evidence" value="ECO:0007669"/>
    <property type="project" value="InterPro"/>
</dbReference>
<dbReference type="InterPro" id="IPR000515">
    <property type="entry name" value="MetI-like"/>
</dbReference>
<keyword evidence="3" id="KW-1003">Cell membrane</keyword>
<keyword evidence="6 7" id="KW-0472">Membrane</keyword>
<dbReference type="EMBL" id="FNTL01000003">
    <property type="protein sequence ID" value="SEB42560.1"/>
    <property type="molecule type" value="Genomic_DNA"/>
</dbReference>
<dbReference type="InterPro" id="IPR045621">
    <property type="entry name" value="BPD_transp_1_N"/>
</dbReference>
<feature type="transmembrane region" description="Helical" evidence="7">
    <location>
        <begin position="176"/>
        <end position="194"/>
    </location>
</feature>
<keyword evidence="4 7" id="KW-0812">Transmembrane</keyword>
<evidence type="ECO:0000313" key="9">
    <source>
        <dbReference type="EMBL" id="SEB42560.1"/>
    </source>
</evidence>
<feature type="transmembrane region" description="Helical" evidence="7">
    <location>
        <begin position="132"/>
        <end position="156"/>
    </location>
</feature>
<accession>A0A1H4J8E9</accession>
<reference evidence="10" key="1">
    <citation type="submission" date="2016-10" db="EMBL/GenBank/DDBJ databases">
        <authorList>
            <person name="Varghese N."/>
        </authorList>
    </citation>
    <scope>NUCLEOTIDE SEQUENCE [LARGE SCALE GENOMIC DNA]</scope>
    <source>
        <strain evidence="10">DSM 44719</strain>
    </source>
</reference>
<evidence type="ECO:0000313" key="10">
    <source>
        <dbReference type="Proteomes" id="UP000183407"/>
    </source>
</evidence>
<evidence type="ECO:0000256" key="2">
    <source>
        <dbReference type="ARBA" id="ARBA00022448"/>
    </source>
</evidence>
<dbReference type="Gene3D" id="1.10.3720.10">
    <property type="entry name" value="MetI-like"/>
    <property type="match status" value="1"/>
</dbReference>
<dbReference type="RefSeq" id="WP_174695044.1">
    <property type="nucleotide sequence ID" value="NZ_FNTL01000003.1"/>
</dbReference>
<dbReference type="InterPro" id="IPR035906">
    <property type="entry name" value="MetI-like_sf"/>
</dbReference>
<dbReference type="SUPFAM" id="SSF161098">
    <property type="entry name" value="MetI-like"/>
    <property type="match status" value="1"/>
</dbReference>
<organism evidence="9 10">
    <name type="scientific">Rhodococcus jostii</name>
    <dbReference type="NCBI Taxonomy" id="132919"/>
    <lineage>
        <taxon>Bacteria</taxon>
        <taxon>Bacillati</taxon>
        <taxon>Actinomycetota</taxon>
        <taxon>Actinomycetes</taxon>
        <taxon>Mycobacteriales</taxon>
        <taxon>Nocardiaceae</taxon>
        <taxon>Rhodococcus</taxon>
    </lineage>
</organism>
<evidence type="ECO:0000256" key="1">
    <source>
        <dbReference type="ARBA" id="ARBA00004651"/>
    </source>
</evidence>
<dbReference type="AlphaFoldDB" id="A0A1H4J8E9"/>
<dbReference type="Proteomes" id="UP000183407">
    <property type="component" value="Unassembled WGS sequence"/>
</dbReference>
<evidence type="ECO:0000256" key="5">
    <source>
        <dbReference type="ARBA" id="ARBA00022989"/>
    </source>
</evidence>
<protein>
    <submittedName>
        <fullName evidence="9">Peptide/nickel transport system permease protein</fullName>
    </submittedName>
</protein>
<feature type="transmembrane region" description="Helical" evidence="7">
    <location>
        <begin position="237"/>
        <end position="259"/>
    </location>
</feature>
<dbReference type="GO" id="GO:0005886">
    <property type="term" value="C:plasma membrane"/>
    <property type="evidence" value="ECO:0007669"/>
    <property type="project" value="UniProtKB-SubCell"/>
</dbReference>
<evidence type="ECO:0000256" key="6">
    <source>
        <dbReference type="ARBA" id="ARBA00023136"/>
    </source>
</evidence>
<dbReference type="PANTHER" id="PTHR43163:SF3">
    <property type="entry name" value="PEPTIDE ABC TRANSPORTER PERMEASE PROTEIN"/>
    <property type="match status" value="1"/>
</dbReference>
<proteinExistence type="inferred from homology"/>
<evidence type="ECO:0000259" key="8">
    <source>
        <dbReference type="PROSITE" id="PS50928"/>
    </source>
</evidence>
<evidence type="ECO:0000256" key="4">
    <source>
        <dbReference type="ARBA" id="ARBA00022692"/>
    </source>
</evidence>
<sequence>MLTPLRRAAGMLITLVVSSFVIFAAMYAAPGDPVTVLIGNPENMTPERVAAVRAQYHLDDSMLAQYWHWATNALTGNLGESAQYRQPVADLMASRIPNSLALVAYATVLFAVFGIGLGVIAALRRGRAADSIVVAATTLAASVPTFVIGIFLISQFSVRLGWFPVMGAGEGVLDKIHHLTLPALSLAIGALAIVSRVTRQTMVEQLDADHVSAARSFGLAERKIVTRHVLRNSWGPIITMVALVVASLLAGTVVIESVFGISGVGALLVDAINAHDFAVVQAVLLYMVIGYMIVTTLVDLLLPLLDPRINSKVSSS</sequence>
<dbReference type="CDD" id="cd06261">
    <property type="entry name" value="TM_PBP2"/>
    <property type="match status" value="1"/>
</dbReference>